<gene>
    <name evidence="9" type="primary">paplnb</name>
</gene>
<evidence type="ECO:0000256" key="2">
    <source>
        <dbReference type="ARBA" id="ARBA00022525"/>
    </source>
</evidence>
<dbReference type="PROSITE" id="PS50092">
    <property type="entry name" value="TSP1"/>
    <property type="match status" value="4"/>
</dbReference>
<dbReference type="PANTHER" id="PTHR13723">
    <property type="entry name" value="ADAMTS A DISINTEGRIN AND METALLOPROTEASE WITH THROMBOSPONDIN MOTIFS PROTEASE"/>
    <property type="match status" value="1"/>
</dbReference>
<dbReference type="GO" id="GO:0030198">
    <property type="term" value="P:extracellular matrix organization"/>
    <property type="evidence" value="ECO:0007669"/>
    <property type="project" value="TreeGrafter"/>
</dbReference>
<dbReference type="FunFam" id="4.10.410.10:FF:000017">
    <property type="entry name" value="papilin isoform X2"/>
    <property type="match status" value="1"/>
</dbReference>
<dbReference type="Pfam" id="PF00090">
    <property type="entry name" value="TSP_1"/>
    <property type="match status" value="1"/>
</dbReference>
<dbReference type="InterPro" id="IPR050439">
    <property type="entry name" value="ADAMTS_ADAMTS-like"/>
</dbReference>
<dbReference type="SMART" id="SM00131">
    <property type="entry name" value="KU"/>
    <property type="match status" value="1"/>
</dbReference>
<protein>
    <submittedName>
        <fullName evidence="9">Papilin b, proteoglycan-like sulfated glycoprotein</fullName>
    </submittedName>
</protein>
<dbReference type="Proteomes" id="UP000504632">
    <property type="component" value="Chromosome 4"/>
</dbReference>
<organism evidence="8 9">
    <name type="scientific">Chanos chanos</name>
    <name type="common">Milkfish</name>
    <name type="synonym">Mugil chanos</name>
    <dbReference type="NCBI Taxonomy" id="29144"/>
    <lineage>
        <taxon>Eukaryota</taxon>
        <taxon>Metazoa</taxon>
        <taxon>Chordata</taxon>
        <taxon>Craniata</taxon>
        <taxon>Vertebrata</taxon>
        <taxon>Euteleostomi</taxon>
        <taxon>Actinopterygii</taxon>
        <taxon>Neopterygii</taxon>
        <taxon>Teleostei</taxon>
        <taxon>Ostariophysi</taxon>
        <taxon>Gonorynchiformes</taxon>
        <taxon>Chanidae</taxon>
        <taxon>Chanos</taxon>
    </lineage>
</organism>
<dbReference type="GO" id="GO:0006508">
    <property type="term" value="P:proteolysis"/>
    <property type="evidence" value="ECO:0007669"/>
    <property type="project" value="TreeGrafter"/>
</dbReference>
<dbReference type="InterPro" id="IPR036383">
    <property type="entry name" value="TSP1_rpt_sf"/>
</dbReference>
<dbReference type="GeneID" id="115809262"/>
<dbReference type="Gene3D" id="2.20.100.10">
    <property type="entry name" value="Thrombospondin type-1 (TSP1) repeat"/>
    <property type="match status" value="4"/>
</dbReference>
<dbReference type="SMART" id="SM00209">
    <property type="entry name" value="TSP1"/>
    <property type="match status" value="4"/>
</dbReference>
<dbReference type="AlphaFoldDB" id="A0A6J2V696"/>
<keyword evidence="8" id="KW-1185">Reference proteome</keyword>
<dbReference type="PROSITE" id="PS00280">
    <property type="entry name" value="BPTI_KUNITZ_1"/>
    <property type="match status" value="1"/>
</dbReference>
<keyword evidence="3 6" id="KW-0732">Signal</keyword>
<dbReference type="OrthoDB" id="9948486at2759"/>
<feature type="signal peptide" evidence="6">
    <location>
        <begin position="1"/>
        <end position="20"/>
    </location>
</feature>
<name>A0A6J2V696_CHACN</name>
<dbReference type="SUPFAM" id="SSF82895">
    <property type="entry name" value="TSP-1 type 1 repeat"/>
    <property type="match status" value="4"/>
</dbReference>
<evidence type="ECO:0000313" key="8">
    <source>
        <dbReference type="Proteomes" id="UP000504632"/>
    </source>
</evidence>
<evidence type="ECO:0000256" key="3">
    <source>
        <dbReference type="ARBA" id="ARBA00022729"/>
    </source>
</evidence>
<evidence type="ECO:0000256" key="1">
    <source>
        <dbReference type="ARBA" id="ARBA00004613"/>
    </source>
</evidence>
<accession>A0A6J2V696</accession>
<dbReference type="Gene3D" id="4.10.410.10">
    <property type="entry name" value="Pancreatic trypsin inhibitor Kunitz domain"/>
    <property type="match status" value="1"/>
</dbReference>
<evidence type="ECO:0000259" key="7">
    <source>
        <dbReference type="PROSITE" id="PS50279"/>
    </source>
</evidence>
<dbReference type="PANTHER" id="PTHR13723:SF281">
    <property type="entry name" value="PAPILIN"/>
    <property type="match status" value="1"/>
</dbReference>
<dbReference type="CTD" id="553586"/>
<dbReference type="Pfam" id="PF19030">
    <property type="entry name" value="TSP1_ADAMTS"/>
    <property type="match status" value="3"/>
</dbReference>
<dbReference type="RefSeq" id="XP_030626706.1">
    <property type="nucleotide sequence ID" value="XM_030770846.1"/>
</dbReference>
<dbReference type="PRINTS" id="PR00759">
    <property type="entry name" value="BASICPTASE"/>
</dbReference>
<dbReference type="InterPro" id="IPR020901">
    <property type="entry name" value="Prtase_inh_Kunz-CS"/>
</dbReference>
<keyword evidence="5" id="KW-1015">Disulfide bond</keyword>
<evidence type="ECO:0000256" key="6">
    <source>
        <dbReference type="SAM" id="SignalP"/>
    </source>
</evidence>
<evidence type="ECO:0000256" key="5">
    <source>
        <dbReference type="ARBA" id="ARBA00023157"/>
    </source>
</evidence>
<reference evidence="9" key="1">
    <citation type="submission" date="2025-08" db="UniProtKB">
        <authorList>
            <consortium name="RefSeq"/>
        </authorList>
    </citation>
    <scope>IDENTIFICATION</scope>
</reference>
<dbReference type="Pfam" id="PF00014">
    <property type="entry name" value="Kunitz_BPTI"/>
    <property type="match status" value="1"/>
</dbReference>
<dbReference type="InterPro" id="IPR000884">
    <property type="entry name" value="TSP1_rpt"/>
</dbReference>
<dbReference type="InterPro" id="IPR002223">
    <property type="entry name" value="Kunitz_BPTI"/>
</dbReference>
<dbReference type="GO" id="GO:0031012">
    <property type="term" value="C:extracellular matrix"/>
    <property type="evidence" value="ECO:0007669"/>
    <property type="project" value="TreeGrafter"/>
</dbReference>
<dbReference type="GO" id="GO:0004222">
    <property type="term" value="F:metalloendopeptidase activity"/>
    <property type="evidence" value="ECO:0007669"/>
    <property type="project" value="TreeGrafter"/>
</dbReference>
<comment type="subcellular location">
    <subcellularLocation>
        <location evidence="1">Secreted</location>
    </subcellularLocation>
</comment>
<keyword evidence="2" id="KW-0964">Secreted</keyword>
<feature type="domain" description="BPTI/Kunitz inhibitor" evidence="7">
    <location>
        <begin position="478"/>
        <end position="528"/>
    </location>
</feature>
<dbReference type="FunFam" id="2.20.100.10:FF:000001">
    <property type="entry name" value="semaphorin-5A isoform X1"/>
    <property type="match status" value="1"/>
</dbReference>
<keyword evidence="4" id="KW-0677">Repeat</keyword>
<dbReference type="SUPFAM" id="SSF57362">
    <property type="entry name" value="BPTI-like"/>
    <property type="match status" value="1"/>
</dbReference>
<sequence>MLLLLSVLGILHLLCAPTFSLRQPSDDYYGDYGPYGECSRTCGTGVAMRTRTCITQRTDGGHNCVGPSRSYKICNTQECPSGSRDFREEQCSQFDRRDFQGKRYTWLPYYGGANPCELVCVPRGENFYYRHRPAVVDGTPCHVGRSDICVEGVCRTWPYHINSNQRDLQVNSKQRSVYSYGQYSECSVSCGGGYQTRTVRCVMGNSAEPHVVDDSYCVSHGLQRPAAQQACNYHPCTTTVSAEYSVSSYSVCSVTCGEGRQTREVFCVGARGERLAEHACSGLTRPADTQTCRRPACQLILQYYVGDWSLCTRSCGSGTRERRVACLDMDQNQYEEARCASQVKPHTVESCNTQPCPGAQMVPSVQDPTGHESSLRGFVPFDHMDHSDRRPHVTHATYDPYTPVIGPHCAQSYYGCCPDGHTSATGPHGEGCVQDCVRTRFGCCLDGVTAALGFGRAGCPDYTLRDHSPPQVHSADVCSMARDAGSCYNWTARFYYDSSSGSCNHFWYGGCQGNGNNFASREECHRTCGGSRGAGVPRRGPTVVRRQRLGSYRARA</sequence>
<dbReference type="GO" id="GO:0005576">
    <property type="term" value="C:extracellular region"/>
    <property type="evidence" value="ECO:0007669"/>
    <property type="project" value="UniProtKB-SubCell"/>
</dbReference>
<dbReference type="FunFam" id="2.20.100.10:FF:000005">
    <property type="entry name" value="ADAM metallopeptidase with thrombospondin type 1 motif 9"/>
    <property type="match status" value="3"/>
</dbReference>
<dbReference type="InterPro" id="IPR036880">
    <property type="entry name" value="Kunitz_BPTI_sf"/>
</dbReference>
<dbReference type="InParanoid" id="A0A6J2V696"/>
<evidence type="ECO:0000313" key="9">
    <source>
        <dbReference type="RefSeq" id="XP_030626706.1"/>
    </source>
</evidence>
<evidence type="ECO:0000256" key="4">
    <source>
        <dbReference type="ARBA" id="ARBA00022737"/>
    </source>
</evidence>
<feature type="chain" id="PRO_5026956057" evidence="6">
    <location>
        <begin position="21"/>
        <end position="556"/>
    </location>
</feature>
<dbReference type="PROSITE" id="PS50279">
    <property type="entry name" value="BPTI_KUNITZ_2"/>
    <property type="match status" value="1"/>
</dbReference>
<dbReference type="GO" id="GO:0004867">
    <property type="term" value="F:serine-type endopeptidase inhibitor activity"/>
    <property type="evidence" value="ECO:0007669"/>
    <property type="project" value="InterPro"/>
</dbReference>
<proteinExistence type="predicted"/>